<feature type="coiled-coil region" evidence="1">
    <location>
        <begin position="10"/>
        <end position="37"/>
    </location>
</feature>
<evidence type="ECO:0008006" key="5">
    <source>
        <dbReference type="Google" id="ProtNLM"/>
    </source>
</evidence>
<feature type="region of interest" description="Disordered" evidence="2">
    <location>
        <begin position="758"/>
        <end position="792"/>
    </location>
</feature>
<feature type="region of interest" description="Disordered" evidence="2">
    <location>
        <begin position="686"/>
        <end position="709"/>
    </location>
</feature>
<sequence>MRSTSSNTNLQGEDKLIKELLKKYKKLELALNKFNSKKYNHAGNATNGAVLKGNLLRTSLIPFLRSANQLEQYFAKDSKIYQSLTSVVLAILIKWWNSLIGNLTYTGSSAAGLNTCISHEPVHYSLIPASDRNAYLECISRIISRDDWSQYDENEANDHQTLLIATLDFCIDRLSTLKTLSGSMAAFIGKVFAYSFYRIPEVSNALLFLLNVKQITLESFYKIVPGVTDIEKLRSLFPVHLHYLLDFKGVQNLSTRGQRCYMNCMPPPQHPVAGIKNPNGDWVRRWCGSDSNVFNSFLRHYVDIAQKLVEEEEADFNVVIGCPGFNIILSHVFQIFQVAVSRITANISTNIGSKVTSSSLPVLPRTTEESLVPPLPPPSPLSINIKQSDMYYSSIIKIFKTVRDVTYCATAKEKTIDCISASLVKVIDLCFISIAKETSVYDFNKNGLILAVINEFLNHLENNSSAEVKYLINWEFWLSCNYMMIQHADHTQSLLKNFAFLFNIWDMIPDALCSFVKGVEEKTIETVRMDEKFRWITNLEDSFKLNFVNYLIKDETFETFFTHWNPLVRSYYIKLLVWRIIGINNYQSSTSIQTTRTLQMKLNQSFETLSGFTMVNNGRMQLNYKPDSPLVNRKFGILPISKDDYLIDNLSDIYLPATAMKTSELRKTHPYEIFDEAIYTCSTVPSTTPSETNVLDTTPSATPPAKNNSLVSSIGKLLRILSDGDDDDNDKNNNSNKDKDDEEAFTLKRNAVSSSSLSASSFKSRSSSPSIMSLNSAPTSNTESSSAKSDSDSILTIDTLKLQKEPLQDMEDNAQSYNIQPPELSKLPPKIIRPIFKFDIIVCHESMNEKYQMINHKNMNRMYVPQVQMTMPQTLFFPHHPQLPYISLFLNSDLEDHKLFLNEEDDGIFLEKMYSNKTAGSIPSDLSSMSGSMSMSMSASPSLSRMNSITMSKSTSRSAVATSTLSSIREKNKSTLFAQPTLIKMINLGKSINELNIVVEEFRGYLNSRIEIDSLNRDDSDASSPTNEFIYFKKIIPFLSVDPSNEMKLLNAS</sequence>
<evidence type="ECO:0000313" key="4">
    <source>
        <dbReference type="Proteomes" id="UP001497383"/>
    </source>
</evidence>
<keyword evidence="4" id="KW-1185">Reference proteome</keyword>
<accession>A0ABP0ZLQ4</accession>
<dbReference type="GeneID" id="92208494"/>
<feature type="region of interest" description="Disordered" evidence="2">
    <location>
        <begin position="721"/>
        <end position="746"/>
    </location>
</feature>
<dbReference type="Proteomes" id="UP001497383">
    <property type="component" value="Chromosome 4"/>
</dbReference>
<dbReference type="RefSeq" id="XP_066830236.1">
    <property type="nucleotide sequence ID" value="XM_066973392.1"/>
</dbReference>
<name>A0ABP0ZLQ4_9ASCO</name>
<dbReference type="PANTHER" id="PTHR37988">
    <property type="entry name" value="UPF0592 MEMBRANE PROTEIN C7D4.03C"/>
    <property type="match status" value="1"/>
</dbReference>
<evidence type="ECO:0000313" key="3">
    <source>
        <dbReference type="EMBL" id="CAK9439074.1"/>
    </source>
</evidence>
<reference evidence="3 4" key="1">
    <citation type="submission" date="2024-03" db="EMBL/GenBank/DDBJ databases">
        <authorList>
            <person name="Brejova B."/>
        </authorList>
    </citation>
    <scope>NUCLEOTIDE SEQUENCE [LARGE SCALE GENOMIC DNA]</scope>
    <source>
        <strain evidence="3 4">CBS 14171</strain>
    </source>
</reference>
<gene>
    <name evidence="3" type="ORF">LODBEIA_P32980</name>
</gene>
<dbReference type="EMBL" id="OZ022408">
    <property type="protein sequence ID" value="CAK9439074.1"/>
    <property type="molecule type" value="Genomic_DNA"/>
</dbReference>
<protein>
    <recommendedName>
        <fullName evidence="5">DUF1765-domain-containing protein</fullName>
    </recommendedName>
</protein>
<dbReference type="Pfam" id="PF08578">
    <property type="entry name" value="DUF1765"/>
    <property type="match status" value="1"/>
</dbReference>
<evidence type="ECO:0000256" key="2">
    <source>
        <dbReference type="SAM" id="MobiDB-lite"/>
    </source>
</evidence>
<evidence type="ECO:0000256" key="1">
    <source>
        <dbReference type="SAM" id="Coils"/>
    </source>
</evidence>
<organism evidence="3 4">
    <name type="scientific">Lodderomyces beijingensis</name>
    <dbReference type="NCBI Taxonomy" id="1775926"/>
    <lineage>
        <taxon>Eukaryota</taxon>
        <taxon>Fungi</taxon>
        <taxon>Dikarya</taxon>
        <taxon>Ascomycota</taxon>
        <taxon>Saccharomycotina</taxon>
        <taxon>Pichiomycetes</taxon>
        <taxon>Debaryomycetaceae</taxon>
        <taxon>Candida/Lodderomyces clade</taxon>
        <taxon>Lodderomyces</taxon>
    </lineage>
</organism>
<proteinExistence type="predicted"/>
<dbReference type="InterPro" id="IPR013887">
    <property type="entry name" value="UPF0592"/>
</dbReference>
<dbReference type="PANTHER" id="PTHR37988:SF1">
    <property type="entry name" value="UPF0592 MEMBRANE PROTEIN C7D4.03C"/>
    <property type="match status" value="1"/>
</dbReference>
<keyword evidence="1" id="KW-0175">Coiled coil</keyword>
<feature type="compositionally biased region" description="Low complexity" evidence="2">
    <location>
        <begin position="758"/>
        <end position="776"/>
    </location>
</feature>